<dbReference type="OrthoDB" id="2322499at2759"/>
<feature type="region of interest" description="Disordered" evidence="1">
    <location>
        <begin position="1"/>
        <end position="95"/>
    </location>
</feature>
<proteinExistence type="predicted"/>
<evidence type="ECO:0000313" key="3">
    <source>
        <dbReference type="EMBL" id="TEB30901.1"/>
    </source>
</evidence>
<dbReference type="Pfam" id="PF00646">
    <property type="entry name" value="F-box"/>
    <property type="match status" value="1"/>
</dbReference>
<dbReference type="InterPro" id="IPR036047">
    <property type="entry name" value="F-box-like_dom_sf"/>
</dbReference>
<name>A0A4Y7TA84_COPMI</name>
<dbReference type="EMBL" id="QPFP01000021">
    <property type="protein sequence ID" value="TEB30901.1"/>
    <property type="molecule type" value="Genomic_DNA"/>
</dbReference>
<gene>
    <name evidence="3" type="ORF">FA13DRAFT_1792032</name>
</gene>
<feature type="compositionally biased region" description="Low complexity" evidence="1">
    <location>
        <begin position="54"/>
        <end position="68"/>
    </location>
</feature>
<comment type="caution">
    <text evidence="3">The sequence shown here is derived from an EMBL/GenBank/DDBJ whole genome shotgun (WGS) entry which is preliminary data.</text>
</comment>
<evidence type="ECO:0000313" key="4">
    <source>
        <dbReference type="Proteomes" id="UP000298030"/>
    </source>
</evidence>
<dbReference type="CDD" id="cd09917">
    <property type="entry name" value="F-box_SF"/>
    <property type="match status" value="1"/>
</dbReference>
<feature type="compositionally biased region" description="Basic residues" evidence="1">
    <location>
        <begin position="43"/>
        <end position="53"/>
    </location>
</feature>
<evidence type="ECO:0000259" key="2">
    <source>
        <dbReference type="PROSITE" id="PS50181"/>
    </source>
</evidence>
<dbReference type="AlphaFoldDB" id="A0A4Y7TA84"/>
<reference evidence="3 4" key="1">
    <citation type="journal article" date="2019" name="Nat. Ecol. Evol.">
        <title>Megaphylogeny resolves global patterns of mushroom evolution.</title>
        <authorList>
            <person name="Varga T."/>
            <person name="Krizsan K."/>
            <person name="Foldi C."/>
            <person name="Dima B."/>
            <person name="Sanchez-Garcia M."/>
            <person name="Sanchez-Ramirez S."/>
            <person name="Szollosi G.J."/>
            <person name="Szarkandi J.G."/>
            <person name="Papp V."/>
            <person name="Albert L."/>
            <person name="Andreopoulos W."/>
            <person name="Angelini C."/>
            <person name="Antonin V."/>
            <person name="Barry K.W."/>
            <person name="Bougher N.L."/>
            <person name="Buchanan P."/>
            <person name="Buyck B."/>
            <person name="Bense V."/>
            <person name="Catcheside P."/>
            <person name="Chovatia M."/>
            <person name="Cooper J."/>
            <person name="Damon W."/>
            <person name="Desjardin D."/>
            <person name="Finy P."/>
            <person name="Geml J."/>
            <person name="Haridas S."/>
            <person name="Hughes K."/>
            <person name="Justo A."/>
            <person name="Karasinski D."/>
            <person name="Kautmanova I."/>
            <person name="Kiss B."/>
            <person name="Kocsube S."/>
            <person name="Kotiranta H."/>
            <person name="LaButti K.M."/>
            <person name="Lechner B.E."/>
            <person name="Liimatainen K."/>
            <person name="Lipzen A."/>
            <person name="Lukacs Z."/>
            <person name="Mihaltcheva S."/>
            <person name="Morgado L.N."/>
            <person name="Niskanen T."/>
            <person name="Noordeloos M.E."/>
            <person name="Ohm R.A."/>
            <person name="Ortiz-Santana B."/>
            <person name="Ovrebo C."/>
            <person name="Racz N."/>
            <person name="Riley R."/>
            <person name="Savchenko A."/>
            <person name="Shiryaev A."/>
            <person name="Soop K."/>
            <person name="Spirin V."/>
            <person name="Szebenyi C."/>
            <person name="Tomsovsky M."/>
            <person name="Tulloss R.E."/>
            <person name="Uehling J."/>
            <person name="Grigoriev I.V."/>
            <person name="Vagvolgyi C."/>
            <person name="Papp T."/>
            <person name="Martin F.M."/>
            <person name="Miettinen O."/>
            <person name="Hibbett D.S."/>
            <person name="Nagy L.G."/>
        </authorList>
    </citation>
    <scope>NUCLEOTIDE SEQUENCE [LARGE SCALE GENOMIC DNA]</scope>
    <source>
        <strain evidence="3 4">FP101781</strain>
    </source>
</reference>
<dbReference type="InterPro" id="IPR001810">
    <property type="entry name" value="F-box_dom"/>
</dbReference>
<evidence type="ECO:0000256" key="1">
    <source>
        <dbReference type="SAM" id="MobiDB-lite"/>
    </source>
</evidence>
<dbReference type="STRING" id="71717.A0A4Y7TA84"/>
<sequence>MVSTRRRNSGAGSALKRAWDSSDASGEDYAQSEDEYQDEPKTRKPSSSKRQKTSRSSGSNFKSAADYSTSEDDSSESELQTRKASGSKQKKTAKAASSIAAIAKAKTPAKPTRRGKDLSLLPTMPLDILYEILGQLSPKDLVSLSQTNKLWRSTLARLLFDNACQGCGTKKGKVEIDWYLLRRVCNTRCKRKHLMYEPKFSTIFPGENKGVLQYVLHTYTGVTTRGYWKKSKFYWDVDVSAALDQEKTLQGKQLEEWKADAVRKIEQRDAMVATYKEWSEHMAEMSSSDAKANREKRLKAITQRFLGEGYELVDIERTFSTNTAGIHSGTPHVTNAVWTRLRPQLEIRLVKKRNQRLEAELKPAVEERMNILRELFSSYLDRTVQPSARYYFPPIEVFRPHPDFLGIIEADKDRIITAKDFELIVNNFDKYLSDYQEEKKEYLKELVPKDRRGAGVEHPCNLARHVFRRVDPKEHSFYWSSTYEKTGKMEDDVLVGWPMIATHYYSISSSLEVRPGTFLKMPARFGYNLNVSKTSSQLIALAGLDPGTATVQDMDAKNLRFVNDDLETAAGYPVFTWRSALGVSCVLQRNLYRPDESECNFRLATDEEDAEAKVNEELLRPRRKARSCNHCSRNRLLPADAFTRTAVIEHLQSDHELADTKETEDYFVNERCRHAFEAPVSVVVPDVQKYKCEMASCKCQSIGYRRFTKEKIEDHVKRWSSYWYGNPIGGTHYTAVPSGRDAPTEHQCEL</sequence>
<protein>
    <recommendedName>
        <fullName evidence="2">F-box domain-containing protein</fullName>
    </recommendedName>
</protein>
<keyword evidence="4" id="KW-1185">Reference proteome</keyword>
<dbReference type="Proteomes" id="UP000298030">
    <property type="component" value="Unassembled WGS sequence"/>
</dbReference>
<organism evidence="3 4">
    <name type="scientific">Coprinellus micaceus</name>
    <name type="common">Glistening ink-cap mushroom</name>
    <name type="synonym">Coprinus micaceus</name>
    <dbReference type="NCBI Taxonomy" id="71717"/>
    <lineage>
        <taxon>Eukaryota</taxon>
        <taxon>Fungi</taxon>
        <taxon>Dikarya</taxon>
        <taxon>Basidiomycota</taxon>
        <taxon>Agaricomycotina</taxon>
        <taxon>Agaricomycetes</taxon>
        <taxon>Agaricomycetidae</taxon>
        <taxon>Agaricales</taxon>
        <taxon>Agaricineae</taxon>
        <taxon>Psathyrellaceae</taxon>
        <taxon>Coprinellus</taxon>
    </lineage>
</organism>
<accession>A0A4Y7TA84</accession>
<dbReference type="SUPFAM" id="SSF81383">
    <property type="entry name" value="F-box domain"/>
    <property type="match status" value="1"/>
</dbReference>
<dbReference type="SMART" id="SM00256">
    <property type="entry name" value="FBOX"/>
    <property type="match status" value="1"/>
</dbReference>
<dbReference type="PROSITE" id="PS50181">
    <property type="entry name" value="FBOX"/>
    <property type="match status" value="1"/>
</dbReference>
<feature type="domain" description="F-box" evidence="2">
    <location>
        <begin position="118"/>
        <end position="163"/>
    </location>
</feature>